<evidence type="ECO:0000256" key="5">
    <source>
        <dbReference type="ARBA" id="ARBA00022898"/>
    </source>
</evidence>
<dbReference type="GO" id="GO:0004760">
    <property type="term" value="F:L-serine-pyruvate transaminase activity"/>
    <property type="evidence" value="ECO:0007669"/>
    <property type="project" value="TreeGrafter"/>
</dbReference>
<name>A0A0P9D4N3_9BACL</name>
<comment type="similarity">
    <text evidence="2">Belongs to the class-V pyridoxal-phosphate-dependent aminotransferase family.</text>
</comment>
<dbReference type="InterPro" id="IPR024169">
    <property type="entry name" value="SP_NH2Trfase/AEP_transaminase"/>
</dbReference>
<accession>A0A0P9D4N3</accession>
<dbReference type="PATRIC" id="fig|471514.4.peg.3686"/>
<dbReference type="FunFam" id="3.40.640.10:FF:000027">
    <property type="entry name" value="Serine--pyruvate aminotransferase, mitochondrial"/>
    <property type="match status" value="1"/>
</dbReference>
<dbReference type="InterPro" id="IPR015422">
    <property type="entry name" value="PyrdxlP-dep_Trfase_small"/>
</dbReference>
<evidence type="ECO:0000256" key="4">
    <source>
        <dbReference type="ARBA" id="ARBA00022679"/>
    </source>
</evidence>
<keyword evidence="10" id="KW-1185">Reference proteome</keyword>
<dbReference type="Proteomes" id="UP000050482">
    <property type="component" value="Unassembled WGS sequence"/>
</dbReference>
<reference evidence="9 10" key="1">
    <citation type="submission" date="2015-09" db="EMBL/GenBank/DDBJ databases">
        <title>Draft genome sequence of Alicyclobacillus ferrooxydans DSM 22381.</title>
        <authorList>
            <person name="Hemp J."/>
        </authorList>
    </citation>
    <scope>NUCLEOTIDE SEQUENCE [LARGE SCALE GENOMIC DNA]</scope>
    <source>
        <strain evidence="9 10">TC-34</strain>
    </source>
</reference>
<evidence type="ECO:0000256" key="7">
    <source>
        <dbReference type="PIRSR" id="PIRSR000524-50"/>
    </source>
</evidence>
<feature type="modified residue" description="N6-(pyridoxal phosphate)lysine" evidence="7">
    <location>
        <position position="195"/>
    </location>
</feature>
<evidence type="ECO:0000313" key="10">
    <source>
        <dbReference type="Proteomes" id="UP000050482"/>
    </source>
</evidence>
<proteinExistence type="inferred from homology"/>
<protein>
    <submittedName>
        <fullName evidence="9">Alanine--glyoxylate aminotransferase</fullName>
    </submittedName>
</protein>
<dbReference type="Gene3D" id="3.90.1150.10">
    <property type="entry name" value="Aspartate Aminotransferase, domain 1"/>
    <property type="match status" value="1"/>
</dbReference>
<sequence length="369" mass="40175">MHIQSQNRLLLGPGPSSVHPEVLKAMATPLVGHLDPYFLQVMSDTQGMLRKVFQTDNQLTLAMSGTGSAGMETVFVNLVEPGDRVIVCIAGVFGERMKDVAERSGAEVITVETPWGRAIEPDQVEKALKATPGVKAVAIVHAETSTGVRQPLEEIARLAHDYGALFIVDAVTSLGGIPVEVDKLGIDACYSGTQKCLGAPPGLAPVTLNARALEVVRNRTKKVQSWYLDLNMIANYWGEDRFYHHTAPISMIFSLHEALRLLLDEGLENAFTRHAQNGELLQSELQKMGLELFAAEGFRLPQLTSVVFPDGVNEGQLRKQLLEEYGIEVGGGLGSLKGRAWRIGLLGYSSQKRNVVLLLQAMKELLGQA</sequence>
<evidence type="ECO:0000256" key="2">
    <source>
        <dbReference type="ARBA" id="ARBA00009236"/>
    </source>
</evidence>
<comment type="cofactor">
    <cofactor evidence="1 7">
        <name>pyridoxal 5'-phosphate</name>
        <dbReference type="ChEBI" id="CHEBI:597326"/>
    </cofactor>
</comment>
<dbReference type="InterPro" id="IPR015421">
    <property type="entry name" value="PyrdxlP-dep_Trfase_major"/>
</dbReference>
<dbReference type="STRING" id="471514.AN477_07210"/>
<dbReference type="AlphaFoldDB" id="A0A0P9D4N3"/>
<feature type="binding site" evidence="6">
    <location>
        <position position="342"/>
    </location>
    <ligand>
        <name>substrate</name>
    </ligand>
</feature>
<evidence type="ECO:0000313" key="9">
    <source>
        <dbReference type="EMBL" id="KPV44409.1"/>
    </source>
</evidence>
<keyword evidence="4 9" id="KW-0808">Transferase</keyword>
<dbReference type="EMBL" id="LJCO01000033">
    <property type="protein sequence ID" value="KPV44409.1"/>
    <property type="molecule type" value="Genomic_DNA"/>
</dbReference>
<dbReference type="GO" id="GO:0019265">
    <property type="term" value="P:glycine biosynthetic process, by transamination of glyoxylate"/>
    <property type="evidence" value="ECO:0007669"/>
    <property type="project" value="TreeGrafter"/>
</dbReference>
<comment type="caution">
    <text evidence="9">The sequence shown here is derived from an EMBL/GenBank/DDBJ whole genome shotgun (WGS) entry which is preliminary data.</text>
</comment>
<dbReference type="RefSeq" id="WP_054968496.1">
    <property type="nucleotide sequence ID" value="NZ_LJCO01000033.1"/>
</dbReference>
<dbReference type="OrthoDB" id="389074at2"/>
<dbReference type="PIRSF" id="PIRSF000524">
    <property type="entry name" value="SPT"/>
    <property type="match status" value="1"/>
</dbReference>
<keyword evidence="3 9" id="KW-0032">Aminotransferase</keyword>
<evidence type="ECO:0000256" key="1">
    <source>
        <dbReference type="ARBA" id="ARBA00001933"/>
    </source>
</evidence>
<dbReference type="PANTHER" id="PTHR21152:SF40">
    <property type="entry name" value="ALANINE--GLYOXYLATE AMINOTRANSFERASE"/>
    <property type="match status" value="1"/>
</dbReference>
<dbReference type="CDD" id="cd06451">
    <property type="entry name" value="AGAT_like"/>
    <property type="match status" value="1"/>
</dbReference>
<dbReference type="InterPro" id="IPR015424">
    <property type="entry name" value="PyrdxlP-dep_Trfase"/>
</dbReference>
<dbReference type="GO" id="GO:0008453">
    <property type="term" value="F:alanine-glyoxylate transaminase activity"/>
    <property type="evidence" value="ECO:0007669"/>
    <property type="project" value="TreeGrafter"/>
</dbReference>
<keyword evidence="5 7" id="KW-0663">Pyridoxal phosphate</keyword>
<feature type="domain" description="Aminotransferase class V" evidence="8">
    <location>
        <begin position="31"/>
        <end position="333"/>
    </location>
</feature>
<evidence type="ECO:0000259" key="8">
    <source>
        <dbReference type="Pfam" id="PF00266"/>
    </source>
</evidence>
<organism evidence="9 10">
    <name type="scientific">Alicyclobacillus ferrooxydans</name>
    <dbReference type="NCBI Taxonomy" id="471514"/>
    <lineage>
        <taxon>Bacteria</taxon>
        <taxon>Bacillati</taxon>
        <taxon>Bacillota</taxon>
        <taxon>Bacilli</taxon>
        <taxon>Bacillales</taxon>
        <taxon>Alicyclobacillaceae</taxon>
        <taxon>Alicyclobacillus</taxon>
    </lineage>
</organism>
<gene>
    <name evidence="9" type="ORF">AN477_07210</name>
</gene>
<dbReference type="Gene3D" id="3.40.640.10">
    <property type="entry name" value="Type I PLP-dependent aspartate aminotransferase-like (Major domain)"/>
    <property type="match status" value="1"/>
</dbReference>
<dbReference type="InterPro" id="IPR000192">
    <property type="entry name" value="Aminotrans_V_dom"/>
</dbReference>
<dbReference type="PANTHER" id="PTHR21152">
    <property type="entry name" value="AMINOTRANSFERASE CLASS V"/>
    <property type="match status" value="1"/>
</dbReference>
<evidence type="ECO:0000256" key="6">
    <source>
        <dbReference type="PIRSR" id="PIRSR000524-1"/>
    </source>
</evidence>
<evidence type="ECO:0000256" key="3">
    <source>
        <dbReference type="ARBA" id="ARBA00022576"/>
    </source>
</evidence>
<dbReference type="Pfam" id="PF00266">
    <property type="entry name" value="Aminotran_5"/>
    <property type="match status" value="1"/>
</dbReference>
<dbReference type="SUPFAM" id="SSF53383">
    <property type="entry name" value="PLP-dependent transferases"/>
    <property type="match status" value="1"/>
</dbReference>